<feature type="domain" description="Pyrrolo-quinoline quinone repeat" evidence="3">
    <location>
        <begin position="895"/>
        <end position="1016"/>
    </location>
</feature>
<evidence type="ECO:0000256" key="1">
    <source>
        <dbReference type="SAM" id="SignalP"/>
    </source>
</evidence>
<feature type="domain" description="Pyrrolo-quinoline quinone repeat" evidence="3">
    <location>
        <begin position="1030"/>
        <end position="1165"/>
    </location>
</feature>
<dbReference type="Pfam" id="PF00149">
    <property type="entry name" value="Metallophos"/>
    <property type="match status" value="1"/>
</dbReference>
<dbReference type="Gene3D" id="2.130.10.10">
    <property type="entry name" value="YVTN repeat-like/Quinoprotein amine dehydrogenase"/>
    <property type="match status" value="1"/>
</dbReference>
<feature type="domain" description="Calcineurin-like phosphoesterase" evidence="2">
    <location>
        <begin position="491"/>
        <end position="665"/>
    </location>
</feature>
<keyword evidence="1" id="KW-0732">Signal</keyword>
<evidence type="ECO:0000259" key="3">
    <source>
        <dbReference type="Pfam" id="PF13360"/>
    </source>
</evidence>
<dbReference type="InterPro" id="IPR011047">
    <property type="entry name" value="Quinoprotein_ADH-like_sf"/>
</dbReference>
<dbReference type="Proteomes" id="UP000199158">
    <property type="component" value="Unassembled WGS sequence"/>
</dbReference>
<dbReference type="PANTHER" id="PTHR34512">
    <property type="entry name" value="CELL SURFACE PROTEIN"/>
    <property type="match status" value="1"/>
</dbReference>
<dbReference type="RefSeq" id="WP_092750889.1">
    <property type="nucleotide sequence ID" value="NZ_FOCG01000001.1"/>
</dbReference>
<dbReference type="PANTHER" id="PTHR34512:SF30">
    <property type="entry name" value="OUTER MEMBRANE PROTEIN ASSEMBLY FACTOR BAMB"/>
    <property type="match status" value="1"/>
</dbReference>
<protein>
    <submittedName>
        <fullName evidence="4">PQQ-like domain-containing protein</fullName>
    </submittedName>
</protein>
<dbReference type="InterPro" id="IPR029052">
    <property type="entry name" value="Metallo-depent_PP-like"/>
</dbReference>
<keyword evidence="5" id="KW-1185">Reference proteome</keyword>
<dbReference type="EMBL" id="FOCG01000001">
    <property type="protein sequence ID" value="SEM49887.1"/>
    <property type="molecule type" value="Genomic_DNA"/>
</dbReference>
<feature type="signal peptide" evidence="1">
    <location>
        <begin position="1"/>
        <end position="27"/>
    </location>
</feature>
<dbReference type="SMART" id="SM00564">
    <property type="entry name" value="PQQ"/>
    <property type="match status" value="5"/>
</dbReference>
<dbReference type="STRING" id="474960.SAMN05216180_0264"/>
<evidence type="ECO:0000259" key="2">
    <source>
        <dbReference type="Pfam" id="PF00149"/>
    </source>
</evidence>
<organism evidence="4 5">
    <name type="scientific">Hydrogenoanaerobacterium saccharovorans</name>
    <dbReference type="NCBI Taxonomy" id="474960"/>
    <lineage>
        <taxon>Bacteria</taxon>
        <taxon>Bacillati</taxon>
        <taxon>Bacillota</taxon>
        <taxon>Clostridia</taxon>
        <taxon>Eubacteriales</taxon>
        <taxon>Oscillospiraceae</taxon>
        <taxon>Hydrogenoanaerobacterium</taxon>
    </lineage>
</organism>
<sequence length="1169" mass="129843">MNTLLKKLVCFCLIVVISGTCIPSAYAAQVSNYSAEEYLTSYQLSHWSIEKGKINSGKNSFLDLEDRQALEVASVAGAIESLGTFAVTSNASPQTITLSVTAKASSPVTGDVLIFNPSTNQYQSVGSINFTTQYTVKTFTLPQADMFVQADQVQVKISIQSSMDIQLSLDNISLTGAAKASSNHTVYSYDVTSVTLETGTETTSNSVNLKDRDNKYYSVSSVSNKVAWYTSLFLDCAKSSVQSLEIEYDGKTSIDANDLWISIFRFDTNNWETVAVSDCKTTASNKTVVLSAPTRLSSWISDDGEVRIRLYNSATKSFTRDTDYLHLNVYHQTAENVKKFAADTIITEYGSIIGGNETSITAKDADFLKLSSDAANKIAFQSKFNVGIAADQVYAVTVSINTSVDNSANNQYISLYNYDTDKFNVFRTSMVSDKDETLRFTVTDPMELSRYISAEGEVTARIYNSAVRSFTRKVDYVELLVEYGTFEGFEIAQISDVHELIGSSNFKSIINEINTKVQPDFTIVTGDITDHGTPEQYELYKKDKTLFTNPVYTTPGNHDVRWWNSNGKNDFKNRIGPLYQSFDHKGVHFVLLDSTVNLELDGKINKAQLEWLKADLNTIPKEMPVILFAHHPFKINNNVTARHELLNAVKENNVIAYMSGHLHYYGNVIEDGVPVNYITYVKDNPEQNYVTIRFTGKNYYIYKCKASDGSKKLWLSGTMNNTRKTKFTIESAIPDANGNVTVNVAVTQAPDGISSVKARIDNYGNYTLLTKDKENHWVGTISISDYAPKIPYGKHFVGVEVFDGKQNKWTNYMDYEWEGGSVTTNWIFETSDMIQSSATAWQDKVYVGSNDGNLYCISDTTGSLNWKFSCQDGVTSKPAVFTSNGRTMILFGSNDKKLYSVDAQSGQLNWSFTTGGSVISDPVVEGTKVVFGAGDGKIYALDASTGTMIWSYQTNGLIRQQPAIKDGVVYAFVRDTYIWYAINLEDGSLKWRGNANTDESLFVCGDVRPTIAQNKLWCIDAQNTRPGYLNMTNGVLEWTSDTIQKVSSRGMATDGSLVFYTGNNGRNLYAINAADNSTVWTADLRHDGKDGDLQEMQIDSGLIYHEGILLRVAERGRISGIDPLNGKVLFHYDAAGYPERVFWSTPEVAGNRIYISGIDGKLYSITYPK</sequence>
<dbReference type="GO" id="GO:0016787">
    <property type="term" value="F:hydrolase activity"/>
    <property type="evidence" value="ECO:0007669"/>
    <property type="project" value="InterPro"/>
</dbReference>
<accession>A0A1H7YX84</accession>
<dbReference type="InterPro" id="IPR002372">
    <property type="entry name" value="PQQ_rpt_dom"/>
</dbReference>
<dbReference type="InterPro" id="IPR015943">
    <property type="entry name" value="WD40/YVTN_repeat-like_dom_sf"/>
</dbReference>
<dbReference type="Gene3D" id="2.40.128.630">
    <property type="match status" value="2"/>
</dbReference>
<feature type="chain" id="PRO_5011708928" evidence="1">
    <location>
        <begin position="28"/>
        <end position="1169"/>
    </location>
</feature>
<dbReference type="OrthoDB" id="9780884at2"/>
<dbReference type="InterPro" id="IPR004843">
    <property type="entry name" value="Calcineurin-like_PHP"/>
</dbReference>
<dbReference type="Gene3D" id="3.60.21.10">
    <property type="match status" value="1"/>
</dbReference>
<gene>
    <name evidence="4" type="ORF">SAMN05216180_0264</name>
</gene>
<evidence type="ECO:0000313" key="4">
    <source>
        <dbReference type="EMBL" id="SEM49887.1"/>
    </source>
</evidence>
<dbReference type="SUPFAM" id="SSF50998">
    <property type="entry name" value="Quinoprotein alcohol dehydrogenase-like"/>
    <property type="match status" value="1"/>
</dbReference>
<name>A0A1H7YX84_9FIRM</name>
<dbReference type="AlphaFoldDB" id="A0A1H7YX84"/>
<dbReference type="SUPFAM" id="SSF56300">
    <property type="entry name" value="Metallo-dependent phosphatases"/>
    <property type="match status" value="1"/>
</dbReference>
<dbReference type="Pfam" id="PF13360">
    <property type="entry name" value="PQQ_2"/>
    <property type="match status" value="2"/>
</dbReference>
<dbReference type="InterPro" id="IPR018391">
    <property type="entry name" value="PQQ_b-propeller_rpt"/>
</dbReference>
<proteinExistence type="predicted"/>
<evidence type="ECO:0000313" key="5">
    <source>
        <dbReference type="Proteomes" id="UP000199158"/>
    </source>
</evidence>
<reference evidence="4 5" key="1">
    <citation type="submission" date="2016-10" db="EMBL/GenBank/DDBJ databases">
        <authorList>
            <person name="de Groot N.N."/>
        </authorList>
    </citation>
    <scope>NUCLEOTIDE SEQUENCE [LARGE SCALE GENOMIC DNA]</scope>
    <source>
        <strain evidence="4 5">CGMCC 1.5070</strain>
    </source>
</reference>